<protein>
    <recommendedName>
        <fullName evidence="3">Lipoprotein</fullName>
    </recommendedName>
</protein>
<reference evidence="2" key="1">
    <citation type="submission" date="2019-11" db="EMBL/GenBank/DDBJ databases">
        <authorList>
            <person name="Feng L."/>
        </authorList>
    </citation>
    <scope>NUCLEOTIDE SEQUENCE</scope>
    <source>
        <strain evidence="2">AundefinedLFYP135</strain>
    </source>
</reference>
<evidence type="ECO:0000256" key="1">
    <source>
        <dbReference type="SAM" id="SignalP"/>
    </source>
</evidence>
<evidence type="ECO:0008006" key="3">
    <source>
        <dbReference type="Google" id="ProtNLM"/>
    </source>
</evidence>
<keyword evidence="1" id="KW-0732">Signal</keyword>
<proteinExistence type="predicted"/>
<dbReference type="PROSITE" id="PS51257">
    <property type="entry name" value="PROKAR_LIPOPROTEIN"/>
    <property type="match status" value="1"/>
</dbReference>
<sequence length="385" mass="42604">MIKRILALALAFTLLLAGCSQGEQKEEKPQLVLQNAAKAIKEHSDADTVEILALEPAPQPPEYYALVQLTDDAGAVSKRFYHLVKGENAFTVLSPYYFDSQPEMAISANYEILGNNTVVYGEINWGHTSSREKAFLPIEVSRIDLRLEGGEFASATLYKGAYLCVFKGKKAPLAQAVFFDTPREGEEPTAYDYAEELDYLLSLNPPPPDGPLYTQYEEGSDAWYLARYIHPLAFSGLLTGESWSRPGDLPLDGLLRFAAGLPSLDEEADYTLFWDNEGQNYQVPAAYLEGMMGRYFDLPEGLLRGSPLYREEEEVYLLPALDFSGEAAFSLDQVEPLDGGVLRLTFSAYGEEPTGDSLPIRAYTLTVKVEGGSFQYLSCTVLPLS</sequence>
<evidence type="ECO:0000313" key="2">
    <source>
        <dbReference type="EMBL" id="VYT08539.1"/>
    </source>
</evidence>
<dbReference type="EMBL" id="CACRSL010000003">
    <property type="protein sequence ID" value="VYT08539.1"/>
    <property type="molecule type" value="Genomic_DNA"/>
</dbReference>
<dbReference type="AlphaFoldDB" id="A0A6N2TU37"/>
<organism evidence="2">
    <name type="scientific">uncultured Anaerotruncus sp</name>
    <dbReference type="NCBI Taxonomy" id="905011"/>
    <lineage>
        <taxon>Bacteria</taxon>
        <taxon>Bacillati</taxon>
        <taxon>Bacillota</taxon>
        <taxon>Clostridia</taxon>
        <taxon>Eubacteriales</taxon>
        <taxon>Oscillospiraceae</taxon>
        <taxon>Anaerotruncus</taxon>
        <taxon>environmental samples</taxon>
    </lineage>
</organism>
<name>A0A6N2TU37_9FIRM</name>
<feature type="chain" id="PRO_5039367491" description="Lipoprotein" evidence="1">
    <location>
        <begin position="23"/>
        <end position="385"/>
    </location>
</feature>
<feature type="signal peptide" evidence="1">
    <location>
        <begin position="1"/>
        <end position="22"/>
    </location>
</feature>
<accession>A0A6N2TU37</accession>
<gene>
    <name evidence="2" type="ORF">AULFYP135_01580</name>
</gene>